<name>A0AAW9Q8S9_9BURK</name>
<proteinExistence type="predicted"/>
<evidence type="ECO:0000259" key="2">
    <source>
        <dbReference type="Pfam" id="PF07589"/>
    </source>
</evidence>
<dbReference type="Proteomes" id="UP001336250">
    <property type="component" value="Unassembled WGS sequence"/>
</dbReference>
<gene>
    <name evidence="3" type="ORF">V4F39_07055</name>
</gene>
<accession>A0AAW9Q8S9</accession>
<feature type="chain" id="PRO_5043869283" evidence="1">
    <location>
        <begin position="23"/>
        <end position="237"/>
    </location>
</feature>
<dbReference type="NCBIfam" id="TIGR02595">
    <property type="entry name" value="PEP_CTERM"/>
    <property type="match status" value="1"/>
</dbReference>
<comment type="caution">
    <text evidence="3">The sequence shown here is derived from an EMBL/GenBank/DDBJ whole genome shotgun (WGS) entry which is preliminary data.</text>
</comment>
<keyword evidence="1" id="KW-0732">Signal</keyword>
<dbReference type="InterPro" id="IPR013424">
    <property type="entry name" value="Ice-binding_C"/>
</dbReference>
<dbReference type="Pfam" id="PF07589">
    <property type="entry name" value="PEP-CTERM"/>
    <property type="match status" value="1"/>
</dbReference>
<dbReference type="AlphaFoldDB" id="A0AAW9Q8S9"/>
<dbReference type="EMBL" id="JAZIBG010000019">
    <property type="protein sequence ID" value="MEF7613665.1"/>
    <property type="molecule type" value="Genomic_DNA"/>
</dbReference>
<feature type="signal peptide" evidence="1">
    <location>
        <begin position="1"/>
        <end position="22"/>
    </location>
</feature>
<keyword evidence="4" id="KW-1185">Reference proteome</keyword>
<protein>
    <submittedName>
        <fullName evidence="3">PEP-CTERM sorting domain-containing protein</fullName>
    </submittedName>
</protein>
<organism evidence="3 4">
    <name type="scientific">Aquincola agrisoli</name>
    <dbReference type="NCBI Taxonomy" id="3119538"/>
    <lineage>
        <taxon>Bacteria</taxon>
        <taxon>Pseudomonadati</taxon>
        <taxon>Pseudomonadota</taxon>
        <taxon>Betaproteobacteria</taxon>
        <taxon>Burkholderiales</taxon>
        <taxon>Sphaerotilaceae</taxon>
        <taxon>Aquincola</taxon>
    </lineage>
</organism>
<evidence type="ECO:0000256" key="1">
    <source>
        <dbReference type="SAM" id="SignalP"/>
    </source>
</evidence>
<dbReference type="RefSeq" id="WP_332288606.1">
    <property type="nucleotide sequence ID" value="NZ_JAZIBG010000019.1"/>
</dbReference>
<feature type="domain" description="Ice-binding protein C-terminal" evidence="2">
    <location>
        <begin position="207"/>
        <end position="231"/>
    </location>
</feature>
<sequence length="237" mass="25297">MNFQPARLVAALALGLSAPAFATTIEATFTRNEHAGAYSATLSNIQYAAGSTGDPLPSFSQVICIDYGNGFPSSDTTRTYTLHTDATGLIAHPDAGARATDLFNYVVDRYYDSAVVHGSTADDTGFQFNKVLWEIATDFNGSSDSLSAGSGWIYADYLPLYDAIVNDLSTNFSTIAVGYRSSAYTVSFLDDQDGYYQSMMMLTPVAAVPEPETYALLLGGLGLLGAVARRRQAQPQG</sequence>
<reference evidence="3 4" key="1">
    <citation type="submission" date="2024-02" db="EMBL/GenBank/DDBJ databases">
        <title>Genome sequence of Aquincola sp. MAHUQ-54.</title>
        <authorList>
            <person name="Huq M.A."/>
        </authorList>
    </citation>
    <scope>NUCLEOTIDE SEQUENCE [LARGE SCALE GENOMIC DNA]</scope>
    <source>
        <strain evidence="3 4">MAHUQ-54</strain>
    </source>
</reference>
<evidence type="ECO:0000313" key="3">
    <source>
        <dbReference type="EMBL" id="MEF7613665.1"/>
    </source>
</evidence>
<evidence type="ECO:0000313" key="4">
    <source>
        <dbReference type="Proteomes" id="UP001336250"/>
    </source>
</evidence>